<accession>A0A8S1TDF9</accession>
<dbReference type="Proteomes" id="UP000683925">
    <property type="component" value="Unassembled WGS sequence"/>
</dbReference>
<gene>
    <name evidence="1" type="ORF">POCTA_138.1.T0230044</name>
</gene>
<dbReference type="EMBL" id="CAJJDP010000023">
    <property type="protein sequence ID" value="CAD8149888.1"/>
    <property type="molecule type" value="Genomic_DNA"/>
</dbReference>
<organism evidence="1 2">
    <name type="scientific">Paramecium octaurelia</name>
    <dbReference type="NCBI Taxonomy" id="43137"/>
    <lineage>
        <taxon>Eukaryota</taxon>
        <taxon>Sar</taxon>
        <taxon>Alveolata</taxon>
        <taxon>Ciliophora</taxon>
        <taxon>Intramacronucleata</taxon>
        <taxon>Oligohymenophorea</taxon>
        <taxon>Peniculida</taxon>
        <taxon>Parameciidae</taxon>
        <taxon>Paramecium</taxon>
    </lineage>
</organism>
<keyword evidence="2" id="KW-1185">Reference proteome</keyword>
<proteinExistence type="predicted"/>
<evidence type="ECO:0000313" key="2">
    <source>
        <dbReference type="Proteomes" id="UP000683925"/>
    </source>
</evidence>
<name>A0A8S1TDF9_PAROT</name>
<reference evidence="1" key="1">
    <citation type="submission" date="2021-01" db="EMBL/GenBank/DDBJ databases">
        <authorList>
            <consortium name="Genoscope - CEA"/>
            <person name="William W."/>
        </authorList>
    </citation>
    <scope>NUCLEOTIDE SEQUENCE</scope>
</reference>
<dbReference type="AlphaFoldDB" id="A0A8S1TDF9"/>
<protein>
    <submittedName>
        <fullName evidence="1">Uncharacterized protein</fullName>
    </submittedName>
</protein>
<comment type="caution">
    <text evidence="1">The sequence shown here is derived from an EMBL/GenBank/DDBJ whole genome shotgun (WGS) entry which is preliminary data.</text>
</comment>
<evidence type="ECO:0000313" key="1">
    <source>
        <dbReference type="EMBL" id="CAD8149888.1"/>
    </source>
</evidence>
<sequence length="105" mass="12081">MLQDYTDDLPVSVKVMKEVVGDVSDSYGFAIGSWIYDTNDKDEPVIFSSSGVHGFENWIDIENGYLCIFFLRADVEKEPQISELSESMRPEILEFYLNESKQKKN</sequence>